<keyword evidence="6 8" id="KW-0472">Membrane</keyword>
<evidence type="ECO:0000256" key="1">
    <source>
        <dbReference type="ARBA" id="ARBA00004651"/>
    </source>
</evidence>
<dbReference type="InterPro" id="IPR050539">
    <property type="entry name" value="ThrE_Dicarb/AminoAcid_Exp"/>
</dbReference>
<evidence type="ECO:0000256" key="8">
    <source>
        <dbReference type="SAM" id="Phobius"/>
    </source>
</evidence>
<evidence type="ECO:0000313" key="11">
    <source>
        <dbReference type="Proteomes" id="UP001201449"/>
    </source>
</evidence>
<dbReference type="EMBL" id="JAKEVZ010000005">
    <property type="protein sequence ID" value="MCF1751127.1"/>
    <property type="molecule type" value="Genomic_DNA"/>
</dbReference>
<keyword evidence="3" id="KW-0997">Cell inner membrane</keyword>
<evidence type="ECO:0000256" key="7">
    <source>
        <dbReference type="ARBA" id="ARBA00034125"/>
    </source>
</evidence>
<evidence type="ECO:0000256" key="3">
    <source>
        <dbReference type="ARBA" id="ARBA00022519"/>
    </source>
</evidence>
<evidence type="ECO:0000256" key="4">
    <source>
        <dbReference type="ARBA" id="ARBA00022692"/>
    </source>
</evidence>
<evidence type="ECO:0000256" key="5">
    <source>
        <dbReference type="ARBA" id="ARBA00022989"/>
    </source>
</evidence>
<keyword evidence="2" id="KW-1003">Cell membrane</keyword>
<keyword evidence="11" id="KW-1185">Reference proteome</keyword>
<keyword evidence="5 8" id="KW-1133">Transmembrane helix</keyword>
<evidence type="ECO:0000256" key="6">
    <source>
        <dbReference type="ARBA" id="ARBA00023136"/>
    </source>
</evidence>
<proteinExistence type="inferred from homology"/>
<name>A0ABS9BSV4_9BACT</name>
<protein>
    <submittedName>
        <fullName evidence="10">Threonine/serine exporter family protein</fullName>
    </submittedName>
</protein>
<dbReference type="PANTHER" id="PTHR34390">
    <property type="entry name" value="UPF0442 PROTEIN YJJB-RELATED"/>
    <property type="match status" value="1"/>
</dbReference>
<comment type="subcellular location">
    <subcellularLocation>
        <location evidence="1">Cell membrane</location>
        <topology evidence="1">Multi-pass membrane protein</topology>
    </subcellularLocation>
</comment>
<feature type="domain" description="Threonine/Serine exporter ThrE" evidence="9">
    <location>
        <begin position="12"/>
        <end position="146"/>
    </location>
</feature>
<feature type="transmembrane region" description="Helical" evidence="8">
    <location>
        <begin position="7"/>
        <end position="25"/>
    </location>
</feature>
<comment type="similarity">
    <text evidence="7">Belongs to the ThrE exporter (TC 2.A.79) family.</text>
</comment>
<comment type="caution">
    <text evidence="10">The sequence shown here is derived from an EMBL/GenBank/DDBJ whole genome shotgun (WGS) entry which is preliminary data.</text>
</comment>
<evidence type="ECO:0000259" key="9">
    <source>
        <dbReference type="Pfam" id="PF12821"/>
    </source>
</evidence>
<gene>
    <name evidence="10" type="ORF">L0U89_08595</name>
</gene>
<feature type="transmembrane region" description="Helical" evidence="8">
    <location>
        <begin position="128"/>
        <end position="148"/>
    </location>
</feature>
<dbReference type="InterPro" id="IPR024528">
    <property type="entry name" value="ThrE_2"/>
</dbReference>
<dbReference type="Proteomes" id="UP001201449">
    <property type="component" value="Unassembled WGS sequence"/>
</dbReference>
<dbReference type="Pfam" id="PF12821">
    <property type="entry name" value="ThrE_2"/>
    <property type="match status" value="1"/>
</dbReference>
<reference evidence="10 11" key="1">
    <citation type="submission" date="2022-01" db="EMBL/GenBank/DDBJ databases">
        <title>Mariniradius saccharolyticus sp. nov., isolated from sediment of a river.</title>
        <authorList>
            <person name="Liu H."/>
        </authorList>
    </citation>
    <scope>NUCLEOTIDE SEQUENCE [LARGE SCALE GENOMIC DNA]</scope>
    <source>
        <strain evidence="10 11">RY-2</strain>
    </source>
</reference>
<keyword evidence="4 8" id="KW-0812">Transmembrane</keyword>
<organism evidence="10 11">
    <name type="scientific">Mariniradius sediminis</name>
    <dbReference type="NCBI Taxonomy" id="2909237"/>
    <lineage>
        <taxon>Bacteria</taxon>
        <taxon>Pseudomonadati</taxon>
        <taxon>Bacteroidota</taxon>
        <taxon>Cytophagia</taxon>
        <taxon>Cytophagales</taxon>
        <taxon>Cyclobacteriaceae</taxon>
        <taxon>Mariniradius</taxon>
    </lineage>
</organism>
<evidence type="ECO:0000313" key="10">
    <source>
        <dbReference type="EMBL" id="MCF1751127.1"/>
    </source>
</evidence>
<accession>A0ABS9BSV4</accession>
<dbReference type="PANTHER" id="PTHR34390:SF1">
    <property type="entry name" value="SUCCINATE TRANSPORTER SUBUNIT YJJB-RELATED"/>
    <property type="match status" value="1"/>
</dbReference>
<sequence>MVDWLDIVLKGFWCGVAAMGFAVLFNAPTRALLAIFLCAFVAGLIKFSIFNPIVGGGIILASALAATAVGFASIPVSHWRHVPPVVIGIPAVIPLIPGSFAYRTILGLINFIYNTEVEVLTRMVHNGLMTLFIILVLALGVTLPMLLFRIESVKNFRLSTFFKKGQ</sequence>
<feature type="transmembrane region" description="Helical" evidence="8">
    <location>
        <begin position="56"/>
        <end position="74"/>
    </location>
</feature>
<feature type="transmembrane region" description="Helical" evidence="8">
    <location>
        <begin position="32"/>
        <end position="50"/>
    </location>
</feature>
<feature type="transmembrane region" description="Helical" evidence="8">
    <location>
        <begin position="86"/>
        <end position="113"/>
    </location>
</feature>
<evidence type="ECO:0000256" key="2">
    <source>
        <dbReference type="ARBA" id="ARBA00022475"/>
    </source>
</evidence>